<proteinExistence type="predicted"/>
<gene>
    <name evidence="1" type="ORF">METZ01_LOCUS311109</name>
</gene>
<evidence type="ECO:0000313" key="1">
    <source>
        <dbReference type="EMBL" id="SVC58255.1"/>
    </source>
</evidence>
<accession>A0A382ND54</accession>
<dbReference type="EMBL" id="UINC01099182">
    <property type="protein sequence ID" value="SVC58255.1"/>
    <property type="molecule type" value="Genomic_DNA"/>
</dbReference>
<protein>
    <submittedName>
        <fullName evidence="1">Uncharacterized protein</fullName>
    </submittedName>
</protein>
<sequence length="68" mass="8109">MTGGEKFSIMITIQRRYNRKRYKDADDDWSLDTIYSDGMEGGEQREKDYAEHMKTKDDGVYEYKITVE</sequence>
<organism evidence="1">
    <name type="scientific">marine metagenome</name>
    <dbReference type="NCBI Taxonomy" id="408172"/>
    <lineage>
        <taxon>unclassified sequences</taxon>
        <taxon>metagenomes</taxon>
        <taxon>ecological metagenomes</taxon>
    </lineage>
</organism>
<reference evidence="1" key="1">
    <citation type="submission" date="2018-05" db="EMBL/GenBank/DDBJ databases">
        <authorList>
            <person name="Lanie J.A."/>
            <person name="Ng W.-L."/>
            <person name="Kazmierczak K.M."/>
            <person name="Andrzejewski T.M."/>
            <person name="Davidsen T.M."/>
            <person name="Wayne K.J."/>
            <person name="Tettelin H."/>
            <person name="Glass J.I."/>
            <person name="Rusch D."/>
            <person name="Podicherti R."/>
            <person name="Tsui H.-C.T."/>
            <person name="Winkler M.E."/>
        </authorList>
    </citation>
    <scope>NUCLEOTIDE SEQUENCE</scope>
</reference>
<dbReference type="AlphaFoldDB" id="A0A382ND54"/>
<name>A0A382ND54_9ZZZZ</name>